<dbReference type="GO" id="GO:0017056">
    <property type="term" value="F:structural constituent of nuclear pore"/>
    <property type="evidence" value="ECO:0007669"/>
    <property type="project" value="TreeGrafter"/>
</dbReference>
<dbReference type="PANTHER" id="PTHR21286">
    <property type="entry name" value="NUCLEAR PORE COMPLEX PROTEIN NUP160"/>
    <property type="match status" value="1"/>
</dbReference>
<dbReference type="GO" id="GO:0005643">
    <property type="term" value="C:nuclear pore"/>
    <property type="evidence" value="ECO:0007669"/>
    <property type="project" value="UniProtKB-ARBA"/>
</dbReference>
<dbReference type="Pfam" id="PF23354">
    <property type="entry name" value="TPR_NUP160_120_M"/>
    <property type="match status" value="1"/>
</dbReference>
<keyword evidence="4" id="KW-0175">Coiled coil</keyword>
<feature type="domain" description="NUP160 C-terminal TPR" evidence="7">
    <location>
        <begin position="1393"/>
        <end position="1623"/>
    </location>
</feature>
<dbReference type="EMBL" id="JANBUH010000479">
    <property type="protein sequence ID" value="KAJ2750899.1"/>
    <property type="molecule type" value="Genomic_DNA"/>
</dbReference>
<protein>
    <recommendedName>
        <fullName evidence="11">Nuclear pore complex protein Nup160</fullName>
    </recommendedName>
</protein>
<evidence type="ECO:0000259" key="7">
    <source>
        <dbReference type="Pfam" id="PF23347"/>
    </source>
</evidence>
<gene>
    <name evidence="9" type="ORF">GGI19_004835</name>
</gene>
<reference evidence="9" key="1">
    <citation type="submission" date="2022-07" db="EMBL/GenBank/DDBJ databases">
        <title>Phylogenomic reconstructions and comparative analyses of Kickxellomycotina fungi.</title>
        <authorList>
            <person name="Reynolds N.K."/>
            <person name="Stajich J.E."/>
            <person name="Barry K."/>
            <person name="Grigoriev I.V."/>
            <person name="Crous P."/>
            <person name="Smith M.E."/>
        </authorList>
    </citation>
    <scope>NUCLEOTIDE SEQUENCE</scope>
    <source>
        <strain evidence="9">BCRC 34297</strain>
    </source>
</reference>
<evidence type="ECO:0000256" key="4">
    <source>
        <dbReference type="SAM" id="Coils"/>
    </source>
</evidence>
<dbReference type="PANTHER" id="PTHR21286:SF0">
    <property type="entry name" value="NUCLEAR PORE COMPLEX PROTEIN NUP160"/>
    <property type="match status" value="1"/>
</dbReference>
<keyword evidence="3" id="KW-0539">Nucleus</keyword>
<dbReference type="Pfam" id="PF23347">
    <property type="entry name" value="TPR_Nup160_C"/>
    <property type="match status" value="1"/>
</dbReference>
<dbReference type="InterPro" id="IPR056536">
    <property type="entry name" value="TPR_NUP160_C"/>
</dbReference>
<sequence length="1684" mass="185507">MDATTADGDAIEVASGNTSVQLQLYQAVPLLVDNLYPYTRSLPFHAVPSPEGTVGARVGHQEQLAAHLGGHVKSSLYTLQSQPDTCIQWRILGDRKTLELRPLRWISSGDTTSAQPDSDQLSPAVLNEAVSSVTSTWSFASQLLDSVVIADEVSSQGQLQVSITVCSQDGVIYRLNFASAWEISSDSVDVDSCMSWYLIEWCHDSAGRPISGRKPTIFDGLGPHLLAVGCEDSALVWLQWQDGSSEALGDLHDYVAESVSSASGILQSVKEFIPRMLRRGASTVSDYDGSPNRLVSFALTQVLDGSVQYAVTLSRDRKLRFWANGSSSTCQHEELLPQLDILGSPIPIDPHGLPLPPIEIGTRNYIRIISRSMGVYSNDSEMVTGQSNVFGVLVFVPDEATPYFTLLQITIDEQSRISDVQTVIYKPCKATNGASQLMADDELVDFQISHHEELRPILVEGPNGQPIEQDTECPYWTLWALWERSQEQVITHTYFSLRPDASSEEIGAQQGFQFEGHPVLGERWYTVLSRHQAMRPTNDGPQIKEVEARLARAASASQGDSNSNSESASVSAEQSDSDDNGTSAVQTGEISRAFLDHLFNPSRFDRGVLEHALALYEASARERGFGLPTAAYAATAASPNLRQRVATVIGSFLRVETSRRNGAMLVGEFQRSLFTEWMRYSTLCARIQRVANAPKALSLCGSTNMVCVVVSNGLMTLQSAGAIEWMHALTERDPAASVLLSAPEYAICDKYPDLAQSNARIEVARLLAATSYLSNAMAADRLSALTDDMAREASGEILVSYETRAVELFEKYAAESITPNHAKHVAKLLGLCQSPGDTISNLVQELAKSAGAAELLTEVGGVQSFKSSASMEGLFASAFAISTNARFELSRDITLLLICIVYYYEDLKTVDIASIPSVLATSLNVFNLFAVTQWVASQSISAFSDESLTEDPSSVDGFLRKFSVLNLSRRRDSAGSVASKPAATELAAGAAGGGGNVFVYSMLHDILSRSYTVRFTGHSEAFADMITEGMQQIYATLGFAAAWTGNAQSVDAQSQVNFVLFAAKLEKIAPPELAESFLRYLPKSTASCYLSGLVSLRLRDYTGASDFFANAGVAYGQVGEGIRDGVDLQHVLPKAVLDSGLAFSYYDHVAELFETVRQFSLVSRFSHLALQALQEESQLETSELAADVQREWQQKLWFKIFHAELERNSYEQAYMAMMANPDQKQQLGCLRHLISVLCEREGGVATLCRLSFPGLHEHVEQSLLFKARHSDLLAKPNYFRILYSFHVYRGNYRNAASAMYQYARRLSALMLHTGDVSRILEEQGQALLACVNGLSLIDAQYAWVVVGRQQGAADGLETVDTDDGYIRRKRRRIAIGRYDSSSSSQGQDIDIVELADVRREYTLCMARITLGTTFQEMFARNVLLEPEDVIALYVKTGMYDNALSFAKAFGLKLDYMLTTLAKKCLELSVTQSAKAQREQTPDAFWDNVGIRESTGTPSERAWRLLRYYLDLEEPTEKNDQRYRLLVADTILGAESDSVLAPWLSSLLLLRCPQDLVRLCLRNGCVTEGAEFLLQHINTLRGQVASTAVAKTTRGVWLPYQLLDQTMGILDDAVTRFEEAVEKIKDAKKQGGSDADMKRLKSLFKSYRERLASLQRLRADLKTAFDQYMVIAARESRDISEIIVA</sequence>
<name>A0A9W8GRF6_9FUNG</name>
<evidence type="ECO:0000256" key="3">
    <source>
        <dbReference type="ARBA" id="ARBA00023242"/>
    </source>
</evidence>
<feature type="coiled-coil region" evidence="4">
    <location>
        <begin position="1609"/>
        <end position="1663"/>
    </location>
</feature>
<evidence type="ECO:0000256" key="1">
    <source>
        <dbReference type="ARBA" id="ARBA00004123"/>
    </source>
</evidence>
<evidence type="ECO:0000313" key="10">
    <source>
        <dbReference type="Proteomes" id="UP001140011"/>
    </source>
</evidence>
<proteinExistence type="predicted"/>
<dbReference type="InterPro" id="IPR059141">
    <property type="entry name" value="Beta-prop_Nup120_160"/>
</dbReference>
<accession>A0A9W8GRF6</accession>
<keyword evidence="2" id="KW-0813">Transport</keyword>
<evidence type="ECO:0000256" key="2">
    <source>
        <dbReference type="ARBA" id="ARBA00022448"/>
    </source>
</evidence>
<evidence type="ECO:0000313" key="9">
    <source>
        <dbReference type="EMBL" id="KAJ2750899.1"/>
    </source>
</evidence>
<keyword evidence="10" id="KW-1185">Reference proteome</keyword>
<evidence type="ECO:0000259" key="6">
    <source>
        <dbReference type="Pfam" id="PF11715"/>
    </source>
</evidence>
<feature type="domain" description="Nucleoporin Nup120/160 beta-propeller" evidence="6">
    <location>
        <begin position="86"/>
        <end position="720"/>
    </location>
</feature>
<dbReference type="OrthoDB" id="67716at2759"/>
<comment type="subcellular location">
    <subcellularLocation>
        <location evidence="1">Nucleus</location>
    </subcellularLocation>
</comment>
<dbReference type="Proteomes" id="UP001140011">
    <property type="component" value="Unassembled WGS sequence"/>
</dbReference>
<evidence type="ECO:0000256" key="5">
    <source>
        <dbReference type="SAM" id="MobiDB-lite"/>
    </source>
</evidence>
<dbReference type="InterPro" id="IPR021717">
    <property type="entry name" value="Nucleoporin_Nup160"/>
</dbReference>
<feature type="compositionally biased region" description="Low complexity" evidence="5">
    <location>
        <begin position="553"/>
        <end position="574"/>
    </location>
</feature>
<dbReference type="Pfam" id="PF11715">
    <property type="entry name" value="Beta-prop_Nup120_160"/>
    <property type="match status" value="1"/>
</dbReference>
<dbReference type="InterPro" id="IPR056535">
    <property type="entry name" value="TPR_NUP160_M"/>
</dbReference>
<organism evidence="9 10">
    <name type="scientific">Coemansia pectinata</name>
    <dbReference type="NCBI Taxonomy" id="1052879"/>
    <lineage>
        <taxon>Eukaryota</taxon>
        <taxon>Fungi</taxon>
        <taxon>Fungi incertae sedis</taxon>
        <taxon>Zoopagomycota</taxon>
        <taxon>Kickxellomycotina</taxon>
        <taxon>Kickxellomycetes</taxon>
        <taxon>Kickxellales</taxon>
        <taxon>Kickxellaceae</taxon>
        <taxon>Coemansia</taxon>
    </lineage>
</organism>
<evidence type="ECO:0008006" key="11">
    <source>
        <dbReference type="Google" id="ProtNLM"/>
    </source>
</evidence>
<feature type="domain" description="NUP160 middle TPR" evidence="8">
    <location>
        <begin position="1137"/>
        <end position="1336"/>
    </location>
</feature>
<feature type="region of interest" description="Disordered" evidence="5">
    <location>
        <begin position="550"/>
        <end position="584"/>
    </location>
</feature>
<comment type="caution">
    <text evidence="9">The sequence shown here is derived from an EMBL/GenBank/DDBJ whole genome shotgun (WGS) entry which is preliminary data.</text>
</comment>
<evidence type="ECO:0000259" key="8">
    <source>
        <dbReference type="Pfam" id="PF23354"/>
    </source>
</evidence>